<dbReference type="EMBL" id="MU853406">
    <property type="protein sequence ID" value="KAK4135202.1"/>
    <property type="molecule type" value="Genomic_DNA"/>
</dbReference>
<dbReference type="AlphaFoldDB" id="A0AAN6ZEB8"/>
<feature type="region of interest" description="Disordered" evidence="1">
    <location>
        <begin position="83"/>
        <end position="119"/>
    </location>
</feature>
<comment type="caution">
    <text evidence="2">The sequence shown here is derived from an EMBL/GenBank/DDBJ whole genome shotgun (WGS) entry which is preliminary data.</text>
</comment>
<reference evidence="2" key="1">
    <citation type="journal article" date="2023" name="Mol. Phylogenet. Evol.">
        <title>Genome-scale phylogeny and comparative genomics of the fungal order Sordariales.</title>
        <authorList>
            <person name="Hensen N."/>
            <person name="Bonometti L."/>
            <person name="Westerberg I."/>
            <person name="Brannstrom I.O."/>
            <person name="Guillou S."/>
            <person name="Cros-Aarteil S."/>
            <person name="Calhoun S."/>
            <person name="Haridas S."/>
            <person name="Kuo A."/>
            <person name="Mondo S."/>
            <person name="Pangilinan J."/>
            <person name="Riley R."/>
            <person name="LaButti K."/>
            <person name="Andreopoulos B."/>
            <person name="Lipzen A."/>
            <person name="Chen C."/>
            <person name="Yan M."/>
            <person name="Daum C."/>
            <person name="Ng V."/>
            <person name="Clum A."/>
            <person name="Steindorff A."/>
            <person name="Ohm R.A."/>
            <person name="Martin F."/>
            <person name="Silar P."/>
            <person name="Natvig D.O."/>
            <person name="Lalanne C."/>
            <person name="Gautier V."/>
            <person name="Ament-Velasquez S.L."/>
            <person name="Kruys A."/>
            <person name="Hutchinson M.I."/>
            <person name="Powell A.J."/>
            <person name="Barry K."/>
            <person name="Miller A.N."/>
            <person name="Grigoriev I.V."/>
            <person name="Debuchy R."/>
            <person name="Gladieux P."/>
            <person name="Hiltunen Thoren M."/>
            <person name="Johannesson H."/>
        </authorList>
    </citation>
    <scope>NUCLEOTIDE SEQUENCE</scope>
    <source>
        <strain evidence="2">CBS 123565</strain>
    </source>
</reference>
<keyword evidence="3" id="KW-1185">Reference proteome</keyword>
<organism evidence="2 3">
    <name type="scientific">Trichocladium antarcticum</name>
    <dbReference type="NCBI Taxonomy" id="1450529"/>
    <lineage>
        <taxon>Eukaryota</taxon>
        <taxon>Fungi</taxon>
        <taxon>Dikarya</taxon>
        <taxon>Ascomycota</taxon>
        <taxon>Pezizomycotina</taxon>
        <taxon>Sordariomycetes</taxon>
        <taxon>Sordariomycetidae</taxon>
        <taxon>Sordariales</taxon>
        <taxon>Chaetomiaceae</taxon>
        <taxon>Trichocladium</taxon>
    </lineage>
</organism>
<reference evidence="2" key="2">
    <citation type="submission" date="2023-05" db="EMBL/GenBank/DDBJ databases">
        <authorList>
            <consortium name="Lawrence Berkeley National Laboratory"/>
            <person name="Steindorff A."/>
            <person name="Hensen N."/>
            <person name="Bonometti L."/>
            <person name="Westerberg I."/>
            <person name="Brannstrom I.O."/>
            <person name="Guillou S."/>
            <person name="Cros-Aarteil S."/>
            <person name="Calhoun S."/>
            <person name="Haridas S."/>
            <person name="Kuo A."/>
            <person name="Mondo S."/>
            <person name="Pangilinan J."/>
            <person name="Riley R."/>
            <person name="Labutti K."/>
            <person name="Andreopoulos B."/>
            <person name="Lipzen A."/>
            <person name="Chen C."/>
            <person name="Yanf M."/>
            <person name="Daum C."/>
            <person name="Ng V."/>
            <person name="Clum A."/>
            <person name="Ohm R."/>
            <person name="Martin F."/>
            <person name="Silar P."/>
            <person name="Natvig D."/>
            <person name="Lalanne C."/>
            <person name="Gautier V."/>
            <person name="Ament-Velasquez S.L."/>
            <person name="Kruys A."/>
            <person name="Hutchinson M.I."/>
            <person name="Powell A.J."/>
            <person name="Barry K."/>
            <person name="Miller A.N."/>
            <person name="Grigoriev I.V."/>
            <person name="Debuchy R."/>
            <person name="Gladieux P."/>
            <person name="Thoren M.H."/>
            <person name="Johannesson H."/>
        </authorList>
    </citation>
    <scope>NUCLEOTIDE SEQUENCE</scope>
    <source>
        <strain evidence="2">CBS 123565</strain>
    </source>
</reference>
<evidence type="ECO:0000313" key="2">
    <source>
        <dbReference type="EMBL" id="KAK4135202.1"/>
    </source>
</evidence>
<evidence type="ECO:0000256" key="1">
    <source>
        <dbReference type="SAM" id="MobiDB-lite"/>
    </source>
</evidence>
<evidence type="ECO:0000313" key="3">
    <source>
        <dbReference type="Proteomes" id="UP001304895"/>
    </source>
</evidence>
<dbReference type="Proteomes" id="UP001304895">
    <property type="component" value="Unassembled WGS sequence"/>
</dbReference>
<gene>
    <name evidence="2" type="ORF">BT67DRAFT_268194</name>
</gene>
<proteinExistence type="predicted"/>
<name>A0AAN6ZEB8_9PEZI</name>
<feature type="compositionally biased region" description="Pro residues" evidence="1">
    <location>
        <begin position="109"/>
        <end position="118"/>
    </location>
</feature>
<feature type="compositionally biased region" description="Polar residues" evidence="1">
    <location>
        <begin position="94"/>
        <end position="103"/>
    </location>
</feature>
<accession>A0AAN6ZEB8</accession>
<protein>
    <submittedName>
        <fullName evidence="2">Uncharacterized protein</fullName>
    </submittedName>
</protein>
<sequence length="214" mass="22097">MKPSLLFPAALGGIALAQRGAFNSLSNLSPGLDEILDAHNGTGSLDVPSLFGRQVQCPSTYPVRCANGRCCQAGSTCVSRIPSPGSRPGVPDTGVNNEQCSTHSSAPPAAVPMPPPSAAPKLAAAVSQTRTAFPRGRDVVMLPPRPAAATTATRPARHAATAAPPHVGAPRPVAEEAAATRAPSVARTWDAVTRGIYAAPGHVSRLYFLFWPRI</sequence>